<dbReference type="EMBL" id="BAABGA010000049">
    <property type="protein sequence ID" value="GAA4460069.1"/>
    <property type="molecule type" value="Genomic_DNA"/>
</dbReference>
<accession>A0ABP8N2A1</accession>
<dbReference type="InterPro" id="IPR050312">
    <property type="entry name" value="IolE/XylAMocC-like"/>
</dbReference>
<gene>
    <name evidence="2" type="ORF">GCM10023156_40510</name>
</gene>
<evidence type="ECO:0000313" key="3">
    <source>
        <dbReference type="Proteomes" id="UP001500840"/>
    </source>
</evidence>
<name>A0ABP8N2A1_9BACT</name>
<dbReference type="SUPFAM" id="SSF51658">
    <property type="entry name" value="Xylose isomerase-like"/>
    <property type="match status" value="1"/>
</dbReference>
<sequence>MAAKPKRAQLGIQLYSLRGYKVDEALRHAKDLGFDQVEFYGGMLATNASAEEIAKMKATVAELGLSISAHGVNRFGGNEAANRKIFEFAKSLGIPTITADPGPESFDNLDDLVKEFDIRIAIHNHGPGHRYNKVVDVLNAIEGRDERIGACADLGHYIRSGENATDVIRSLKGRLYGIHLKDFAEMKQKTEGVILGKGHLDVEGVFFALDAVGFPTDGAVSLEYEENPSDPLAEIRECVVVARAAMAKVAG</sequence>
<dbReference type="Gene3D" id="3.20.20.150">
    <property type="entry name" value="Divalent-metal-dependent TIM barrel enzymes"/>
    <property type="match status" value="1"/>
</dbReference>
<reference evidence="3" key="1">
    <citation type="journal article" date="2019" name="Int. J. Syst. Evol. Microbiol.">
        <title>The Global Catalogue of Microorganisms (GCM) 10K type strain sequencing project: providing services to taxonomists for standard genome sequencing and annotation.</title>
        <authorList>
            <consortium name="The Broad Institute Genomics Platform"/>
            <consortium name="The Broad Institute Genome Sequencing Center for Infectious Disease"/>
            <person name="Wu L."/>
            <person name="Ma J."/>
        </authorList>
    </citation>
    <scope>NUCLEOTIDE SEQUENCE [LARGE SCALE GENOMIC DNA]</scope>
    <source>
        <strain evidence="3">JCM 17759</strain>
    </source>
</reference>
<evidence type="ECO:0000259" key="1">
    <source>
        <dbReference type="Pfam" id="PF01261"/>
    </source>
</evidence>
<keyword evidence="3" id="KW-1185">Reference proteome</keyword>
<feature type="domain" description="Xylose isomerase-like TIM barrel" evidence="1">
    <location>
        <begin position="27"/>
        <end position="230"/>
    </location>
</feature>
<organism evidence="2 3">
    <name type="scientific">Novipirellula rosea</name>
    <dbReference type="NCBI Taxonomy" id="1031540"/>
    <lineage>
        <taxon>Bacteria</taxon>
        <taxon>Pseudomonadati</taxon>
        <taxon>Planctomycetota</taxon>
        <taxon>Planctomycetia</taxon>
        <taxon>Pirellulales</taxon>
        <taxon>Pirellulaceae</taxon>
        <taxon>Novipirellula</taxon>
    </lineage>
</organism>
<protein>
    <recommendedName>
        <fullName evidence="1">Xylose isomerase-like TIM barrel domain-containing protein</fullName>
    </recommendedName>
</protein>
<evidence type="ECO:0000313" key="2">
    <source>
        <dbReference type="EMBL" id="GAA4460069.1"/>
    </source>
</evidence>
<dbReference type="Pfam" id="PF01261">
    <property type="entry name" value="AP_endonuc_2"/>
    <property type="match status" value="1"/>
</dbReference>
<dbReference type="PANTHER" id="PTHR12110">
    <property type="entry name" value="HYDROXYPYRUVATE ISOMERASE"/>
    <property type="match status" value="1"/>
</dbReference>
<proteinExistence type="predicted"/>
<dbReference type="InterPro" id="IPR036237">
    <property type="entry name" value="Xyl_isomerase-like_sf"/>
</dbReference>
<dbReference type="PANTHER" id="PTHR12110:SF41">
    <property type="entry name" value="INOSOSE DEHYDRATASE"/>
    <property type="match status" value="1"/>
</dbReference>
<dbReference type="InterPro" id="IPR013022">
    <property type="entry name" value="Xyl_isomerase-like_TIM-brl"/>
</dbReference>
<dbReference type="Proteomes" id="UP001500840">
    <property type="component" value="Unassembled WGS sequence"/>
</dbReference>
<comment type="caution">
    <text evidence="2">The sequence shown here is derived from an EMBL/GenBank/DDBJ whole genome shotgun (WGS) entry which is preliminary data.</text>
</comment>